<dbReference type="OrthoDB" id="407298at2759"/>
<dbReference type="EMBL" id="QKRW01000014">
    <property type="protein sequence ID" value="RAL64480.1"/>
    <property type="molecule type" value="Genomic_DNA"/>
</dbReference>
<protein>
    <submittedName>
        <fullName evidence="2">Uncharacterized protein</fullName>
    </submittedName>
</protein>
<sequence>MNGYLKTVNLKSSFSITGAEDSFTPTVPPAAPATADTLVDAGQVGGNTEPINSFTVVDIGNLNGGIFNVVTLLEGNNLAYFSLQVLQIGISTTLATVISDFIAVPSWGLVQLSPVTSHLAFPQLEALEIERFATIPGAAIPSFDTTENMPKPTKGYQSESDRHGAKRTKKHRIVKEKKRAVPNGIKTEEKHRAYQEKDDR</sequence>
<evidence type="ECO:0000313" key="3">
    <source>
        <dbReference type="Proteomes" id="UP000249056"/>
    </source>
</evidence>
<gene>
    <name evidence="2" type="ORF">DID88_001956</name>
</gene>
<comment type="caution">
    <text evidence="2">The sequence shown here is derived from an EMBL/GenBank/DDBJ whole genome shotgun (WGS) entry which is preliminary data.</text>
</comment>
<organism evidence="2 3">
    <name type="scientific">Monilinia fructigena</name>
    <dbReference type="NCBI Taxonomy" id="38457"/>
    <lineage>
        <taxon>Eukaryota</taxon>
        <taxon>Fungi</taxon>
        <taxon>Dikarya</taxon>
        <taxon>Ascomycota</taxon>
        <taxon>Pezizomycotina</taxon>
        <taxon>Leotiomycetes</taxon>
        <taxon>Helotiales</taxon>
        <taxon>Sclerotiniaceae</taxon>
        <taxon>Monilinia</taxon>
    </lineage>
</organism>
<dbReference type="Proteomes" id="UP000249056">
    <property type="component" value="Unassembled WGS sequence"/>
</dbReference>
<evidence type="ECO:0000313" key="2">
    <source>
        <dbReference type="EMBL" id="RAL64480.1"/>
    </source>
</evidence>
<feature type="region of interest" description="Disordered" evidence="1">
    <location>
        <begin position="143"/>
        <end position="200"/>
    </location>
</feature>
<feature type="compositionally biased region" description="Basic residues" evidence="1">
    <location>
        <begin position="164"/>
        <end position="180"/>
    </location>
</feature>
<reference evidence="2 3" key="1">
    <citation type="submission" date="2018-06" db="EMBL/GenBank/DDBJ databases">
        <title>Genome Sequence of the Brown Rot Fungal Pathogen Monilinia fructigena.</title>
        <authorList>
            <person name="Landi L."/>
            <person name="De Miccolis Angelini R.M."/>
            <person name="Pollastro S."/>
            <person name="Abate D."/>
            <person name="Faretra F."/>
            <person name="Romanazzi G."/>
        </authorList>
    </citation>
    <scope>NUCLEOTIDE SEQUENCE [LARGE SCALE GENOMIC DNA]</scope>
    <source>
        <strain evidence="2 3">Mfrg269</strain>
    </source>
</reference>
<accession>A0A395IW18</accession>
<feature type="compositionally biased region" description="Basic and acidic residues" evidence="1">
    <location>
        <begin position="186"/>
        <end position="200"/>
    </location>
</feature>
<dbReference type="AlphaFoldDB" id="A0A395IW18"/>
<name>A0A395IW18_9HELO</name>
<evidence type="ECO:0000256" key="1">
    <source>
        <dbReference type="SAM" id="MobiDB-lite"/>
    </source>
</evidence>
<keyword evidence="3" id="KW-1185">Reference proteome</keyword>
<proteinExistence type="predicted"/>